<evidence type="ECO:0000256" key="5">
    <source>
        <dbReference type="ARBA" id="ARBA00022989"/>
    </source>
</evidence>
<reference evidence="9" key="1">
    <citation type="submission" date="2016-01" db="EMBL/GenBank/DDBJ databases">
        <authorList>
            <person name="Peeters C."/>
        </authorList>
    </citation>
    <scope>NUCLEOTIDE SEQUENCE [LARGE SCALE GENOMIC DNA]</scope>
    <source>
        <strain evidence="9">LMG 29326</strain>
    </source>
</reference>
<name>A0A158CCZ9_9BURK</name>
<evidence type="ECO:0000313" key="10">
    <source>
        <dbReference type="Proteomes" id="UP000054978"/>
    </source>
</evidence>
<sequence>MDSQQTVSPQARPTRASPPAARTRALLLRAALIVFILLPTVDLAIFGVRRLWLHLDYASMLGYIAIWVRSILWHPIALDDSWAPMRAALVWLNTHSGDNLYHQLFFIEHIKFQYPPSSLLPLRILNDFSLDATDAALNRINAWVILLNSVTCGALAFVLATRSEINDRFRWHWAIFAALATLSYFPLQKAFSLGQVQVWNNALFALAALAWTLNRRLLTGCLIGLICLLKPQFVLFILWGLLRREWRFCAGWVVVVALGSAASLIVFGLDNHLGYFTVLQALSRTGEAFIANQSVNGFLNRLLGTDATPEIWKEHGFPVYSTVVYLGTLLTSGIMIAAALLVPLRTRSRSGLFDFLCGALTFTIASPIAWDHHFGIMPAVYLALMLSLSNCAPSKARSIAFAVLIASYFVTDFWLRGSWMLCGVLATLGLVHWSMSGATVRESGGLAQVGYRPASGPLV</sequence>
<keyword evidence="5 8" id="KW-1133">Transmembrane helix</keyword>
<dbReference type="RefSeq" id="WP_087047568.1">
    <property type="nucleotide sequence ID" value="NZ_FCOB02000020.1"/>
</dbReference>
<keyword evidence="4 8" id="KW-0812">Transmembrane</keyword>
<keyword evidence="10" id="KW-1185">Reference proteome</keyword>
<comment type="caution">
    <text evidence="9">The sequence shown here is derived from an EMBL/GenBank/DDBJ whole genome shotgun (WGS) entry which is preliminary data.</text>
</comment>
<keyword evidence="6 8" id="KW-0472">Membrane</keyword>
<dbReference type="OrthoDB" id="8833275at2"/>
<evidence type="ECO:0000256" key="1">
    <source>
        <dbReference type="ARBA" id="ARBA00004651"/>
    </source>
</evidence>
<dbReference type="GO" id="GO:0016758">
    <property type="term" value="F:hexosyltransferase activity"/>
    <property type="evidence" value="ECO:0007669"/>
    <property type="project" value="InterPro"/>
</dbReference>
<evidence type="ECO:0008006" key="11">
    <source>
        <dbReference type="Google" id="ProtNLM"/>
    </source>
</evidence>
<feature type="transmembrane region" description="Helical" evidence="8">
    <location>
        <begin position="171"/>
        <end position="187"/>
    </location>
</feature>
<dbReference type="InterPro" id="IPR018584">
    <property type="entry name" value="GT87"/>
</dbReference>
<feature type="transmembrane region" description="Helical" evidence="8">
    <location>
        <begin position="26"/>
        <end position="45"/>
    </location>
</feature>
<feature type="transmembrane region" description="Helical" evidence="8">
    <location>
        <begin position="140"/>
        <end position="159"/>
    </location>
</feature>
<keyword evidence="3" id="KW-0808">Transferase</keyword>
<comment type="similarity">
    <text evidence="7">Belongs to the glycosyltransferase 87 family.</text>
</comment>
<evidence type="ECO:0000256" key="3">
    <source>
        <dbReference type="ARBA" id="ARBA00022679"/>
    </source>
</evidence>
<feature type="transmembrane region" description="Helical" evidence="8">
    <location>
        <begin position="217"/>
        <end position="242"/>
    </location>
</feature>
<evidence type="ECO:0000313" key="9">
    <source>
        <dbReference type="EMBL" id="SAK79786.1"/>
    </source>
</evidence>
<dbReference type="GO" id="GO:0005886">
    <property type="term" value="C:plasma membrane"/>
    <property type="evidence" value="ECO:0007669"/>
    <property type="project" value="UniProtKB-SubCell"/>
</dbReference>
<feature type="transmembrane region" description="Helical" evidence="8">
    <location>
        <begin position="57"/>
        <end position="76"/>
    </location>
</feature>
<dbReference type="AlphaFoldDB" id="A0A158CCZ9"/>
<dbReference type="Pfam" id="PF09594">
    <property type="entry name" value="GT87"/>
    <property type="match status" value="1"/>
</dbReference>
<evidence type="ECO:0000256" key="8">
    <source>
        <dbReference type="SAM" id="Phobius"/>
    </source>
</evidence>
<feature type="transmembrane region" description="Helical" evidence="8">
    <location>
        <begin position="376"/>
        <end position="392"/>
    </location>
</feature>
<dbReference type="EMBL" id="FCOB02000020">
    <property type="protein sequence ID" value="SAK79786.1"/>
    <property type="molecule type" value="Genomic_DNA"/>
</dbReference>
<feature type="transmembrane region" description="Helical" evidence="8">
    <location>
        <begin position="351"/>
        <end position="370"/>
    </location>
</feature>
<protein>
    <recommendedName>
        <fullName evidence="11">Polyprenol-phosphate-mannose-dependent alpha-(1-2)-phosphatidylinositol mannoside mannosyltransferase</fullName>
    </recommendedName>
</protein>
<feature type="transmembrane region" description="Helical" evidence="8">
    <location>
        <begin position="249"/>
        <end position="269"/>
    </location>
</feature>
<proteinExistence type="inferred from homology"/>
<feature type="transmembrane region" description="Helical" evidence="8">
    <location>
        <begin position="323"/>
        <end position="344"/>
    </location>
</feature>
<evidence type="ECO:0000256" key="6">
    <source>
        <dbReference type="ARBA" id="ARBA00023136"/>
    </source>
</evidence>
<evidence type="ECO:0000256" key="4">
    <source>
        <dbReference type="ARBA" id="ARBA00022692"/>
    </source>
</evidence>
<evidence type="ECO:0000256" key="2">
    <source>
        <dbReference type="ARBA" id="ARBA00022475"/>
    </source>
</evidence>
<gene>
    <name evidence="9" type="ORF">AWB83_04183</name>
</gene>
<dbReference type="Proteomes" id="UP000054978">
    <property type="component" value="Unassembled WGS sequence"/>
</dbReference>
<evidence type="ECO:0000256" key="7">
    <source>
        <dbReference type="ARBA" id="ARBA00024033"/>
    </source>
</evidence>
<comment type="subcellular location">
    <subcellularLocation>
        <location evidence="1">Cell membrane</location>
        <topology evidence="1">Multi-pass membrane protein</topology>
    </subcellularLocation>
</comment>
<keyword evidence="2" id="KW-1003">Cell membrane</keyword>
<accession>A0A158CCZ9</accession>
<dbReference type="STRING" id="1777144.AWB83_04183"/>
<organism evidence="9 10">
    <name type="scientific">Caballeronia ptereochthonis</name>
    <dbReference type="NCBI Taxonomy" id="1777144"/>
    <lineage>
        <taxon>Bacteria</taxon>
        <taxon>Pseudomonadati</taxon>
        <taxon>Pseudomonadota</taxon>
        <taxon>Betaproteobacteria</taxon>
        <taxon>Burkholderiales</taxon>
        <taxon>Burkholderiaceae</taxon>
        <taxon>Caballeronia</taxon>
    </lineage>
</organism>
<feature type="transmembrane region" description="Helical" evidence="8">
    <location>
        <begin position="413"/>
        <end position="433"/>
    </location>
</feature>